<dbReference type="InterPro" id="IPR013785">
    <property type="entry name" value="Aldolase_TIM"/>
</dbReference>
<evidence type="ECO:0000256" key="9">
    <source>
        <dbReference type="HAMAP-Rule" id="MF_00134"/>
    </source>
</evidence>
<dbReference type="InterPro" id="IPR011060">
    <property type="entry name" value="RibuloseP-bd_barrel"/>
</dbReference>
<dbReference type="Proteomes" id="UP000243706">
    <property type="component" value="Chromosome 1"/>
</dbReference>
<evidence type="ECO:0000256" key="8">
    <source>
        <dbReference type="ARBA" id="ARBA00023239"/>
    </source>
</evidence>
<evidence type="ECO:0000256" key="5">
    <source>
        <dbReference type="ARBA" id="ARBA00022793"/>
    </source>
</evidence>
<protein>
    <recommendedName>
        <fullName evidence="9">Indole-3-glycerol phosphate synthase</fullName>
        <shortName evidence="9">IGPS</shortName>
        <ecNumber evidence="9">4.1.1.48</ecNumber>
    </recommendedName>
</protein>
<dbReference type="RefSeq" id="WP_095117880.1">
    <property type="nucleotide sequence ID" value="NZ_BMCB01000004.1"/>
</dbReference>
<organism evidence="12 13">
    <name type="scientific">Staphylococcus muscae</name>
    <dbReference type="NCBI Taxonomy" id="1294"/>
    <lineage>
        <taxon>Bacteria</taxon>
        <taxon>Bacillati</taxon>
        <taxon>Bacillota</taxon>
        <taxon>Bacilli</taxon>
        <taxon>Bacillales</taxon>
        <taxon>Staphylococcaceae</taxon>
        <taxon>Staphylococcus</taxon>
    </lineage>
</organism>
<reference evidence="14" key="3">
    <citation type="journal article" date="2019" name="Int. J. Syst. Evol. Microbiol.">
        <title>The Global Catalogue of Microorganisms (GCM) 10K type strain sequencing project: providing services to taxonomists for standard genome sequencing and annotation.</title>
        <authorList>
            <consortium name="The Broad Institute Genomics Platform"/>
            <consortium name="The Broad Institute Genome Sequencing Center for Infectious Disease"/>
            <person name="Wu L."/>
            <person name="Ma J."/>
        </authorList>
    </citation>
    <scope>NUCLEOTIDE SEQUENCE [LARGE SCALE GENOMIC DNA]</scope>
    <source>
        <strain evidence="14">CCM 4175</strain>
    </source>
</reference>
<dbReference type="GO" id="GO:0004640">
    <property type="term" value="F:phosphoribosylanthranilate isomerase activity"/>
    <property type="evidence" value="ECO:0007669"/>
    <property type="project" value="TreeGrafter"/>
</dbReference>
<dbReference type="PROSITE" id="PS00614">
    <property type="entry name" value="IGPS"/>
    <property type="match status" value="1"/>
</dbReference>
<evidence type="ECO:0000256" key="3">
    <source>
        <dbReference type="ARBA" id="ARBA00008737"/>
    </source>
</evidence>
<evidence type="ECO:0000256" key="1">
    <source>
        <dbReference type="ARBA" id="ARBA00001633"/>
    </source>
</evidence>
<gene>
    <name evidence="9 12" type="primary">trpC</name>
    <name evidence="11" type="ORF">GCM10007183_10150</name>
    <name evidence="12" type="ORF">SAMEA4412661_01942</name>
</gene>
<dbReference type="InterPro" id="IPR045186">
    <property type="entry name" value="Indole-3-glycerol_P_synth"/>
</dbReference>
<evidence type="ECO:0000256" key="2">
    <source>
        <dbReference type="ARBA" id="ARBA00004696"/>
    </source>
</evidence>
<proteinExistence type="inferred from homology"/>
<keyword evidence="5 9" id="KW-0210">Decarboxylase</keyword>
<dbReference type="NCBIfam" id="NF001371">
    <property type="entry name" value="PRK00278.1-3"/>
    <property type="match status" value="1"/>
</dbReference>
<dbReference type="EMBL" id="BMCB01000004">
    <property type="protein sequence ID" value="GGA87907.1"/>
    <property type="molecule type" value="Genomic_DNA"/>
</dbReference>
<keyword evidence="6 9" id="KW-0822">Tryptophan biosynthesis</keyword>
<dbReference type="EC" id="4.1.1.48" evidence="9"/>
<dbReference type="KEGG" id="smus:C7J88_06355"/>
<dbReference type="GO" id="GO:0004425">
    <property type="term" value="F:indole-3-glycerol-phosphate synthase activity"/>
    <property type="evidence" value="ECO:0007669"/>
    <property type="project" value="UniProtKB-UniRule"/>
</dbReference>
<dbReference type="GO" id="GO:0000162">
    <property type="term" value="P:L-tryptophan biosynthetic process"/>
    <property type="evidence" value="ECO:0007669"/>
    <property type="project" value="UniProtKB-UniRule"/>
</dbReference>
<feature type="domain" description="Indole-3-glycerol phosphate synthase" evidence="10">
    <location>
        <begin position="23"/>
        <end position="253"/>
    </location>
</feature>
<dbReference type="FunFam" id="3.20.20.70:FF:000024">
    <property type="entry name" value="Indole-3-glycerol phosphate synthase"/>
    <property type="match status" value="1"/>
</dbReference>
<dbReference type="Proteomes" id="UP000652995">
    <property type="component" value="Unassembled WGS sequence"/>
</dbReference>
<reference evidence="11" key="4">
    <citation type="submission" date="2024-05" db="EMBL/GenBank/DDBJ databases">
        <authorList>
            <person name="Sun Q."/>
            <person name="Sedlacek I."/>
        </authorList>
    </citation>
    <scope>NUCLEOTIDE SEQUENCE</scope>
    <source>
        <strain evidence="11">CCM 4175</strain>
    </source>
</reference>
<comment type="similarity">
    <text evidence="3 9">Belongs to the TrpC family.</text>
</comment>
<dbReference type="InterPro" id="IPR001468">
    <property type="entry name" value="Indole-3-GlycerolPSynthase_CS"/>
</dbReference>
<dbReference type="PANTHER" id="PTHR22854:SF2">
    <property type="entry name" value="INDOLE-3-GLYCEROL-PHOSPHATE SYNTHASE"/>
    <property type="match status" value="1"/>
</dbReference>
<dbReference type="Gene3D" id="3.20.20.70">
    <property type="entry name" value="Aldolase class I"/>
    <property type="match status" value="1"/>
</dbReference>
<reference evidence="12 13" key="2">
    <citation type="submission" date="2017-06" db="EMBL/GenBank/DDBJ databases">
        <authorList>
            <consortium name="Pathogen Informatics"/>
        </authorList>
    </citation>
    <scope>NUCLEOTIDE SEQUENCE [LARGE SCALE GENOMIC DNA]</scope>
    <source>
        <strain evidence="12 13">NCTC13833</strain>
    </source>
</reference>
<dbReference type="PANTHER" id="PTHR22854">
    <property type="entry name" value="TRYPTOPHAN BIOSYNTHESIS PROTEIN"/>
    <property type="match status" value="1"/>
</dbReference>
<evidence type="ECO:0000313" key="12">
    <source>
        <dbReference type="EMBL" id="SNW04340.1"/>
    </source>
</evidence>
<dbReference type="HAMAP" id="MF_00134_B">
    <property type="entry name" value="IGPS_B"/>
    <property type="match status" value="1"/>
</dbReference>
<evidence type="ECO:0000259" key="10">
    <source>
        <dbReference type="Pfam" id="PF00218"/>
    </source>
</evidence>
<sequence length="260" mass="28577">MMILDDIVIYKRKLLESGYYEKLQEQLPHVDVTHKTTLASLIAQDERIAVIAEVKSKSPSVSDIPSRNLEDQVAAYTEAGASAISILTDEQYFGGSFERLVTLTQQTSLPVLCKDFVIDKQQIDVAHQAGASIVLLIVNILSDTELASLHEYAQSKGLEVLVEVHDREELSRALKVQPTFVGVNNRDLRTFKTDVKHTADILISRQSGIHYISESGIRTADDVSQVARAGAEGILVGETLMKADDVGETLRSLKVMKGAN</sequence>
<evidence type="ECO:0000256" key="4">
    <source>
        <dbReference type="ARBA" id="ARBA00022605"/>
    </source>
</evidence>
<evidence type="ECO:0000313" key="14">
    <source>
        <dbReference type="Proteomes" id="UP000652995"/>
    </source>
</evidence>
<comment type="catalytic activity">
    <reaction evidence="1 9">
        <text>1-(2-carboxyphenylamino)-1-deoxy-D-ribulose 5-phosphate + H(+) = (1S,2R)-1-C-(indol-3-yl)glycerol 3-phosphate + CO2 + H2O</text>
        <dbReference type="Rhea" id="RHEA:23476"/>
        <dbReference type="ChEBI" id="CHEBI:15377"/>
        <dbReference type="ChEBI" id="CHEBI:15378"/>
        <dbReference type="ChEBI" id="CHEBI:16526"/>
        <dbReference type="ChEBI" id="CHEBI:58613"/>
        <dbReference type="ChEBI" id="CHEBI:58866"/>
        <dbReference type="EC" id="4.1.1.48"/>
    </reaction>
</comment>
<evidence type="ECO:0000313" key="11">
    <source>
        <dbReference type="EMBL" id="GGA87907.1"/>
    </source>
</evidence>
<dbReference type="UniPathway" id="UPA00035">
    <property type="reaction ID" value="UER00043"/>
</dbReference>
<dbReference type="OrthoDB" id="9804217at2"/>
<keyword evidence="4 9" id="KW-0028">Amino-acid biosynthesis</keyword>
<reference evidence="11" key="1">
    <citation type="journal article" date="2014" name="Int. J. Syst. Evol. Microbiol.">
        <title>Complete genome of a new Firmicutes species belonging to the dominant human colonic microbiota ('Ruminococcus bicirculans') reveals two chromosomes and a selective capacity to utilize plant glucans.</title>
        <authorList>
            <consortium name="NISC Comparative Sequencing Program"/>
            <person name="Wegmann U."/>
            <person name="Louis P."/>
            <person name="Goesmann A."/>
            <person name="Henrissat B."/>
            <person name="Duncan S.H."/>
            <person name="Flint H.J."/>
        </authorList>
    </citation>
    <scope>NUCLEOTIDE SEQUENCE</scope>
    <source>
        <strain evidence="11">CCM 4175</strain>
    </source>
</reference>
<keyword evidence="7 9" id="KW-0057">Aromatic amino acid biosynthesis</keyword>
<keyword evidence="14" id="KW-1185">Reference proteome</keyword>
<dbReference type="EMBL" id="LT906464">
    <property type="protein sequence ID" value="SNW04340.1"/>
    <property type="molecule type" value="Genomic_DNA"/>
</dbReference>
<accession>A0A240C8Q4</accession>
<name>A0A240C8Q4_9STAP</name>
<dbReference type="SUPFAM" id="SSF51366">
    <property type="entry name" value="Ribulose-phoshate binding barrel"/>
    <property type="match status" value="1"/>
</dbReference>
<dbReference type="CDD" id="cd00331">
    <property type="entry name" value="IGPS"/>
    <property type="match status" value="1"/>
</dbReference>
<dbReference type="Pfam" id="PF00218">
    <property type="entry name" value="IGPS"/>
    <property type="match status" value="1"/>
</dbReference>
<dbReference type="InterPro" id="IPR013798">
    <property type="entry name" value="Indole-3-glycerol_P_synth_dom"/>
</dbReference>
<dbReference type="AlphaFoldDB" id="A0A240C8Q4"/>
<dbReference type="HAMAP" id="MF_00134_A">
    <property type="entry name" value="IGPS_A"/>
    <property type="match status" value="1"/>
</dbReference>
<keyword evidence="8 9" id="KW-0456">Lyase</keyword>
<evidence type="ECO:0000256" key="6">
    <source>
        <dbReference type="ARBA" id="ARBA00022822"/>
    </source>
</evidence>
<evidence type="ECO:0000313" key="13">
    <source>
        <dbReference type="Proteomes" id="UP000243706"/>
    </source>
</evidence>
<comment type="pathway">
    <text evidence="2 9">Amino-acid biosynthesis; L-tryptophan biosynthesis; L-tryptophan from chorismate: step 4/5.</text>
</comment>
<evidence type="ECO:0000256" key="7">
    <source>
        <dbReference type="ARBA" id="ARBA00023141"/>
    </source>
</evidence>